<evidence type="ECO:0000313" key="2">
    <source>
        <dbReference type="Proteomes" id="UP000289738"/>
    </source>
</evidence>
<evidence type="ECO:0008006" key="3">
    <source>
        <dbReference type="Google" id="ProtNLM"/>
    </source>
</evidence>
<gene>
    <name evidence="1" type="ORF">Ahy_A03g013578</name>
</gene>
<dbReference type="SUPFAM" id="SSF81383">
    <property type="entry name" value="F-box domain"/>
    <property type="match status" value="1"/>
</dbReference>
<keyword evidence="2" id="KW-1185">Reference proteome</keyword>
<evidence type="ECO:0000313" key="1">
    <source>
        <dbReference type="EMBL" id="RYR67264.1"/>
    </source>
</evidence>
<dbReference type="SMR" id="A0A445DVP7"/>
<dbReference type="EMBL" id="SDMP01000003">
    <property type="protein sequence ID" value="RYR67264.1"/>
    <property type="molecule type" value="Genomic_DNA"/>
</dbReference>
<dbReference type="InterPro" id="IPR050796">
    <property type="entry name" value="SCF_F-box_component"/>
</dbReference>
<reference evidence="1 2" key="1">
    <citation type="submission" date="2019-01" db="EMBL/GenBank/DDBJ databases">
        <title>Sequencing of cultivated peanut Arachis hypogaea provides insights into genome evolution and oil improvement.</title>
        <authorList>
            <person name="Chen X."/>
        </authorList>
    </citation>
    <scope>NUCLEOTIDE SEQUENCE [LARGE SCALE GENOMIC DNA]</scope>
    <source>
        <strain evidence="2">cv. Fuhuasheng</strain>
        <tissue evidence="1">Leaves</tissue>
    </source>
</reference>
<dbReference type="AlphaFoldDB" id="A0A445DVP7"/>
<name>A0A445DVP7_ARAHY</name>
<comment type="caution">
    <text evidence="1">The sequence shown here is derived from an EMBL/GenBank/DDBJ whole genome shotgun (WGS) entry which is preliminary data.</text>
</comment>
<sequence length="211" mass="24846">MSHTPPNRVCMPHLGDELVWKIFAKANSKTVGRCRSTNQSWRYTLLTPSFVKEHYKQNKNREQSVIIGIGYYPANENSQWFERVDAQTGEHLDLNIPVAINNFGYYALIGSDHGNLCLRYSQDGLISRLLIWNPLTRMLAFASDEARKHSRYAVSIYAFGYLEDTIEYRIVHVYKRHYSDTKMSWTFYNSYKRNWTEQFKAKSRRLARNTL</sequence>
<dbReference type="PANTHER" id="PTHR31672:SF13">
    <property type="entry name" value="F-BOX PROTEIN CPR30-LIKE"/>
    <property type="match status" value="1"/>
</dbReference>
<dbReference type="PANTHER" id="PTHR31672">
    <property type="entry name" value="BNACNNG10540D PROTEIN"/>
    <property type="match status" value="1"/>
</dbReference>
<accession>A0A445DVP7</accession>
<dbReference type="Gramene" id="arahy.Tifrunner.gnm2.ann2.Ah03g310500.1">
    <property type="protein sequence ID" value="arahy.Tifrunner.gnm2.ann2.Ah03g310500.1-CDS-1"/>
    <property type="gene ID" value="arahy.Tifrunner.gnm2.ann2.Ah03g310500"/>
</dbReference>
<dbReference type="InterPro" id="IPR036047">
    <property type="entry name" value="F-box-like_dom_sf"/>
</dbReference>
<dbReference type="Proteomes" id="UP000289738">
    <property type="component" value="Chromosome A03"/>
</dbReference>
<protein>
    <recommendedName>
        <fullName evidence="3">F-box domain-containing protein</fullName>
    </recommendedName>
</protein>
<proteinExistence type="predicted"/>
<organism evidence="1 2">
    <name type="scientific">Arachis hypogaea</name>
    <name type="common">Peanut</name>
    <dbReference type="NCBI Taxonomy" id="3818"/>
    <lineage>
        <taxon>Eukaryota</taxon>
        <taxon>Viridiplantae</taxon>
        <taxon>Streptophyta</taxon>
        <taxon>Embryophyta</taxon>
        <taxon>Tracheophyta</taxon>
        <taxon>Spermatophyta</taxon>
        <taxon>Magnoliopsida</taxon>
        <taxon>eudicotyledons</taxon>
        <taxon>Gunneridae</taxon>
        <taxon>Pentapetalae</taxon>
        <taxon>rosids</taxon>
        <taxon>fabids</taxon>
        <taxon>Fabales</taxon>
        <taxon>Fabaceae</taxon>
        <taxon>Papilionoideae</taxon>
        <taxon>50 kb inversion clade</taxon>
        <taxon>dalbergioids sensu lato</taxon>
        <taxon>Dalbergieae</taxon>
        <taxon>Pterocarpus clade</taxon>
        <taxon>Arachis</taxon>
    </lineage>
</organism>